<evidence type="ECO:0000313" key="2">
    <source>
        <dbReference type="EMBL" id="APF16799.1"/>
    </source>
</evidence>
<dbReference type="eggNOG" id="COG1708">
    <property type="taxonomic scope" value="Bacteria"/>
</dbReference>
<dbReference type="SUPFAM" id="SSF81301">
    <property type="entry name" value="Nucleotidyltransferase"/>
    <property type="match status" value="1"/>
</dbReference>
<dbReference type="PANTHER" id="PTHR33933:SF3">
    <property type="entry name" value="PROTEIN ADENYLYLTRANSFERASE MJ0604-RELATED"/>
    <property type="match status" value="1"/>
</dbReference>
<dbReference type="PaxDb" id="880073-Calab_0903"/>
<dbReference type="InterPro" id="IPR043519">
    <property type="entry name" value="NT_sf"/>
</dbReference>
<dbReference type="InterPro" id="IPR052548">
    <property type="entry name" value="Type_VII_TA_antitoxin"/>
</dbReference>
<dbReference type="OrthoDB" id="9813766at2"/>
<reference evidence="3 4" key="1">
    <citation type="submission" date="2011-09" db="EMBL/GenBank/DDBJ databases">
        <title>The permanent draft genome of Caldithrix abyssi DSM 13497.</title>
        <authorList>
            <consortium name="US DOE Joint Genome Institute (JGI-PGF)"/>
            <person name="Lucas S."/>
            <person name="Han J."/>
            <person name="Lapidus A."/>
            <person name="Bruce D."/>
            <person name="Goodwin L."/>
            <person name="Pitluck S."/>
            <person name="Peters L."/>
            <person name="Kyrpides N."/>
            <person name="Mavromatis K."/>
            <person name="Ivanova N."/>
            <person name="Mikhailova N."/>
            <person name="Chertkov O."/>
            <person name="Detter J.C."/>
            <person name="Tapia R."/>
            <person name="Han C."/>
            <person name="Land M."/>
            <person name="Hauser L."/>
            <person name="Markowitz V."/>
            <person name="Cheng J.-F."/>
            <person name="Hugenholtz P."/>
            <person name="Woyke T."/>
            <person name="Wu D."/>
            <person name="Spring S."/>
            <person name="Brambilla E."/>
            <person name="Klenk H.-P."/>
            <person name="Eisen J.A."/>
        </authorList>
    </citation>
    <scope>NUCLEOTIDE SEQUENCE [LARGE SCALE GENOMIC DNA]</scope>
    <source>
        <strain evidence="3 4">DSM 13497</strain>
    </source>
</reference>
<dbReference type="HOGENOM" id="CLU_130257_9_3_0"/>
<proteinExistence type="predicted"/>
<keyword evidence="2" id="KW-0808">Transferase</keyword>
<keyword evidence="4" id="KW-1185">Reference proteome</keyword>
<sequence>MKMKKIKLVLNNILIDFGVTIDKMYLFGSRAGEKYGRFSDYDILVVTKQDLSIEKKKILSKNIRKKFAQLHIDLDILIKSSNELKQSRNKTGSVIKQAIKEGILL</sequence>
<dbReference type="PANTHER" id="PTHR33933">
    <property type="entry name" value="NUCLEOTIDYLTRANSFERASE"/>
    <property type="match status" value="1"/>
</dbReference>
<evidence type="ECO:0000313" key="4">
    <source>
        <dbReference type="Proteomes" id="UP000004671"/>
    </source>
</evidence>
<dbReference type="STRING" id="880073.Cabys_48"/>
<dbReference type="RefSeq" id="WP_006927547.1">
    <property type="nucleotide sequence ID" value="NZ_CM001402.1"/>
</dbReference>
<dbReference type="InParanoid" id="H1XUP1"/>
<protein>
    <submittedName>
        <fullName evidence="3">DNA polymerase beta domain protein region</fullName>
    </submittedName>
    <submittedName>
        <fullName evidence="2">Nucleotidyltransferase domain-containing protein</fullName>
    </submittedName>
</protein>
<feature type="domain" description="Polymerase beta nucleotidyltransferase" evidence="1">
    <location>
        <begin position="20"/>
        <end position="96"/>
    </location>
</feature>
<evidence type="ECO:0000313" key="5">
    <source>
        <dbReference type="Proteomes" id="UP000183868"/>
    </source>
</evidence>
<evidence type="ECO:0000313" key="3">
    <source>
        <dbReference type="EMBL" id="EHO40540.1"/>
    </source>
</evidence>
<dbReference type="Pfam" id="PF18765">
    <property type="entry name" value="Polbeta"/>
    <property type="match status" value="1"/>
</dbReference>
<gene>
    <name evidence="2" type="ORF">Cabys_48</name>
    <name evidence="3" type="ORF">Calab_0903</name>
</gene>
<dbReference type="EMBL" id="CM001402">
    <property type="protein sequence ID" value="EHO40540.1"/>
    <property type="molecule type" value="Genomic_DNA"/>
</dbReference>
<dbReference type="Gene3D" id="3.30.460.10">
    <property type="entry name" value="Beta Polymerase, domain 2"/>
    <property type="match status" value="1"/>
</dbReference>
<evidence type="ECO:0000259" key="1">
    <source>
        <dbReference type="Pfam" id="PF18765"/>
    </source>
</evidence>
<dbReference type="GO" id="GO:0016740">
    <property type="term" value="F:transferase activity"/>
    <property type="evidence" value="ECO:0007669"/>
    <property type="project" value="UniProtKB-KW"/>
</dbReference>
<organism evidence="3 4">
    <name type="scientific">Caldithrix abyssi DSM 13497</name>
    <dbReference type="NCBI Taxonomy" id="880073"/>
    <lineage>
        <taxon>Bacteria</taxon>
        <taxon>Pseudomonadati</taxon>
        <taxon>Calditrichota</taxon>
        <taxon>Calditrichia</taxon>
        <taxon>Calditrichales</taxon>
        <taxon>Calditrichaceae</taxon>
        <taxon>Caldithrix</taxon>
    </lineage>
</organism>
<dbReference type="EMBL" id="CP018099">
    <property type="protein sequence ID" value="APF16799.1"/>
    <property type="molecule type" value="Genomic_DNA"/>
</dbReference>
<dbReference type="KEGG" id="caby:Cabys_48"/>
<reference evidence="2 5" key="2">
    <citation type="submission" date="2016-11" db="EMBL/GenBank/DDBJ databases">
        <title>Genomic analysis of Caldithrix abyssi and proposal of a novel bacterial phylum Caldithrichaeota.</title>
        <authorList>
            <person name="Kublanov I."/>
            <person name="Sigalova O."/>
            <person name="Gavrilov S."/>
            <person name="Lebedinsky A."/>
            <person name="Ivanova N."/>
            <person name="Daum C."/>
            <person name="Reddy T."/>
            <person name="Klenk H.P."/>
            <person name="Goker M."/>
            <person name="Reva O."/>
            <person name="Miroshnichenko M."/>
            <person name="Kyprides N."/>
            <person name="Woyke T."/>
            <person name="Gelfand M."/>
        </authorList>
    </citation>
    <scope>NUCLEOTIDE SEQUENCE [LARGE SCALE GENOMIC DNA]</scope>
    <source>
        <strain evidence="2 5">LF13</strain>
    </source>
</reference>
<name>H1XUP1_CALAY</name>
<dbReference type="AlphaFoldDB" id="H1XUP1"/>
<dbReference type="InterPro" id="IPR041633">
    <property type="entry name" value="Polbeta"/>
</dbReference>
<dbReference type="Proteomes" id="UP000004671">
    <property type="component" value="Chromosome"/>
</dbReference>
<dbReference type="CDD" id="cd05403">
    <property type="entry name" value="NT_KNTase_like"/>
    <property type="match status" value="1"/>
</dbReference>
<accession>H1XUP1</accession>
<dbReference type="Proteomes" id="UP000183868">
    <property type="component" value="Chromosome"/>
</dbReference>